<proteinExistence type="predicted"/>
<dbReference type="InterPro" id="IPR026444">
    <property type="entry name" value="Secre_tail"/>
</dbReference>
<dbReference type="AlphaFoldDB" id="A0A8T9Q2D9"/>
<accession>A0A8T9Q2D9</accession>
<keyword evidence="3" id="KW-1185">Reference proteome</keyword>
<dbReference type="Proteomes" id="UP000831796">
    <property type="component" value="Chromosome"/>
</dbReference>
<dbReference type="NCBIfam" id="TIGR04183">
    <property type="entry name" value="Por_Secre_tail"/>
    <property type="match status" value="1"/>
</dbReference>
<gene>
    <name evidence="2" type="ORF">MUN79_14480</name>
</gene>
<evidence type="ECO:0000259" key="1">
    <source>
        <dbReference type="Pfam" id="PF18962"/>
    </source>
</evidence>
<organism evidence="2 3">
    <name type="scientific">Hymenobacter cellulosilyticus</name>
    <dbReference type="NCBI Taxonomy" id="2932248"/>
    <lineage>
        <taxon>Bacteria</taxon>
        <taxon>Pseudomonadati</taxon>
        <taxon>Bacteroidota</taxon>
        <taxon>Cytophagia</taxon>
        <taxon>Cytophagales</taxon>
        <taxon>Hymenobacteraceae</taxon>
        <taxon>Hymenobacter</taxon>
    </lineage>
</organism>
<name>A0A8T9Q2D9_9BACT</name>
<protein>
    <submittedName>
        <fullName evidence="2">T9SS type A sorting domain-containing protein</fullName>
    </submittedName>
</protein>
<evidence type="ECO:0000313" key="3">
    <source>
        <dbReference type="Proteomes" id="UP000831796"/>
    </source>
</evidence>
<feature type="domain" description="Secretion system C-terminal sorting" evidence="1">
    <location>
        <begin position="179"/>
        <end position="244"/>
    </location>
</feature>
<dbReference type="RefSeq" id="WP_244673422.1">
    <property type="nucleotide sequence ID" value="NZ_CP095046.1"/>
</dbReference>
<dbReference type="EMBL" id="CP095046">
    <property type="protein sequence ID" value="UOQ69998.1"/>
    <property type="molecule type" value="Genomic_DNA"/>
</dbReference>
<dbReference type="Pfam" id="PF18962">
    <property type="entry name" value="Por_Secre_tail"/>
    <property type="match status" value="1"/>
</dbReference>
<sequence length="253" mass="28024">MLPEQVDRRDNRTYPPLPLTATTSKRTIYYDRHWVEITVQDLGLNAKGIRLPHYSATQDDVVGYGTLRLPKSAGGSVAVPVLMVRTHIHEIDSAYINRQPAPAVVLHALQMKQAIQHRDIYQTAFYRENSSQPALLLYHTDATYSTLRNWFSIWFTGEESLGTITGVRQAQTSAGALQVYPNPVTDGRLNLELPGERQAVQLVVRDLLGRQVATGTAFTGQPTTALRGLRAGLYVVEATTAAGQRSTGRVRVD</sequence>
<evidence type="ECO:0000313" key="2">
    <source>
        <dbReference type="EMBL" id="UOQ69998.1"/>
    </source>
</evidence>
<reference evidence="2" key="1">
    <citation type="submission" date="2022-04" db="EMBL/GenBank/DDBJ databases">
        <title>Hymenobacter sp. isolated from the air.</title>
        <authorList>
            <person name="Won M."/>
            <person name="Lee C.-M."/>
            <person name="Woen H.-Y."/>
            <person name="Kwon S.-W."/>
        </authorList>
    </citation>
    <scope>NUCLEOTIDE SEQUENCE</scope>
    <source>
        <strain evidence="2">5116S-3</strain>
    </source>
</reference>
<dbReference type="KEGG" id="hcu:MUN79_14480"/>